<gene>
    <name evidence="3" type="ORF">AND_008057</name>
</gene>
<proteinExistence type="predicted"/>
<evidence type="ECO:0000313" key="3">
    <source>
        <dbReference type="EMBL" id="ETN60315.1"/>
    </source>
</evidence>
<dbReference type="eggNOG" id="ENOG502T8DW">
    <property type="taxonomic scope" value="Eukaryota"/>
</dbReference>
<dbReference type="EnsemblMetazoa" id="ADAC008057-RA">
    <property type="protein sequence ID" value="ADAC008057-PA"/>
    <property type="gene ID" value="ADAC008057"/>
</dbReference>
<dbReference type="AlphaFoldDB" id="W5JBS1"/>
<dbReference type="VEuPathDB" id="VectorBase:ADAR2_008464"/>
<name>W5JBS1_ANODA</name>
<protein>
    <submittedName>
        <fullName evidence="3 4">Uncharacterized protein</fullName>
    </submittedName>
</protein>
<dbReference type="VEuPathDB" id="VectorBase:ADAC008057"/>
<dbReference type="VEuPathDB" id="VectorBase:ADAR2_008555"/>
<evidence type="ECO:0000256" key="2">
    <source>
        <dbReference type="SAM" id="SignalP"/>
    </source>
</evidence>
<feature type="chain" id="PRO_5010155167" evidence="2">
    <location>
        <begin position="20"/>
        <end position="457"/>
    </location>
</feature>
<feature type="signal peptide" evidence="2">
    <location>
        <begin position="1"/>
        <end position="19"/>
    </location>
</feature>
<evidence type="ECO:0000313" key="5">
    <source>
        <dbReference type="Proteomes" id="UP000000673"/>
    </source>
</evidence>
<reference evidence="3" key="2">
    <citation type="submission" date="2010-05" db="EMBL/GenBank/DDBJ databases">
        <authorList>
            <person name="Almeida L.G."/>
            <person name="Nicolas M.F."/>
            <person name="Souza R.C."/>
            <person name="Vasconcelos A.T.R."/>
        </authorList>
    </citation>
    <scope>NUCLEOTIDE SEQUENCE</scope>
</reference>
<organism evidence="3">
    <name type="scientific">Anopheles darlingi</name>
    <name type="common">Mosquito</name>
    <dbReference type="NCBI Taxonomy" id="43151"/>
    <lineage>
        <taxon>Eukaryota</taxon>
        <taxon>Metazoa</taxon>
        <taxon>Ecdysozoa</taxon>
        <taxon>Arthropoda</taxon>
        <taxon>Hexapoda</taxon>
        <taxon>Insecta</taxon>
        <taxon>Pterygota</taxon>
        <taxon>Neoptera</taxon>
        <taxon>Endopterygota</taxon>
        <taxon>Diptera</taxon>
        <taxon>Nematocera</taxon>
        <taxon>Culicoidea</taxon>
        <taxon>Culicidae</taxon>
        <taxon>Anophelinae</taxon>
        <taxon>Anopheles</taxon>
    </lineage>
</organism>
<dbReference type="STRING" id="43151.W5JBS1"/>
<dbReference type="EMBL" id="ADMH02001952">
    <property type="protein sequence ID" value="ETN60315.1"/>
    <property type="molecule type" value="Genomic_DNA"/>
</dbReference>
<feature type="compositionally biased region" description="Low complexity" evidence="1">
    <location>
        <begin position="92"/>
        <end position="108"/>
    </location>
</feature>
<keyword evidence="5" id="KW-1185">Reference proteome</keyword>
<feature type="region of interest" description="Disordered" evidence="1">
    <location>
        <begin position="436"/>
        <end position="457"/>
    </location>
</feature>
<reference evidence="4" key="4">
    <citation type="submission" date="2015-06" db="UniProtKB">
        <authorList>
            <consortium name="EnsemblMetazoa"/>
        </authorList>
    </citation>
    <scope>IDENTIFICATION</scope>
</reference>
<keyword evidence="2" id="KW-0732">Signal</keyword>
<dbReference type="Proteomes" id="UP000000673">
    <property type="component" value="Unassembled WGS sequence"/>
</dbReference>
<evidence type="ECO:0000256" key="1">
    <source>
        <dbReference type="SAM" id="MobiDB-lite"/>
    </source>
</evidence>
<sequence length="457" mass="45429">MCFVLLVAVALAIFETTGSIPVPQVGGGGAEVVSPGTNAGNPWFNGIPNGFGFGGQGSFIPALPNPFGQQPFQGAGGFPGNFWFPNNQPGASQSGVGQQQTPQQSNSGPNASAGVPEPPRTDQQQQQQGQSTTGDNFGVRISTDESSDGTVKRTQSEVWVRRRSSMTSAKVLLIAAFGLLAQSVAGYANNGAFNFNQYPQAQVNAWTQACRSFQAQALATQAQQNQFFANMFPAVQLPPLPFTDVCSQAGYGSFGGAGGVASAGTFSHGGAGVTSFNNRFGGDDGYGGGGGGGVHGVSISSSTNGHGQGGTVVSHYGNGGATTNYIPHGQHQSSFSSGGNGGGYATANRFGGGGSGQGVSVSSFGTNNGGQFASANRFGGSSGGHGSTTHYVSTSNGGGTVGSYGPNGGSFASASRFGGGTGGGYSGNGIAVGSSVSSTSNGNGGGSVQTSVYKQHY</sequence>
<feature type="region of interest" description="Disordered" evidence="1">
    <location>
        <begin position="375"/>
        <end position="394"/>
    </location>
</feature>
<reference evidence="3" key="3">
    <citation type="journal article" date="2013" name="Nucleic Acids Res.">
        <title>The genome of Anopheles darlingi, the main neotropical malaria vector.</title>
        <authorList>
            <person name="Marinotti O."/>
            <person name="Cerqueira G.C."/>
            <person name="de Almeida L.G."/>
            <person name="Ferro M.I."/>
            <person name="Loreto E.L."/>
            <person name="Zaha A."/>
            <person name="Teixeira S.M."/>
            <person name="Wespiser A.R."/>
            <person name="Almeida E Silva A."/>
            <person name="Schlindwein A.D."/>
            <person name="Pacheco A.C."/>
            <person name="Silva A.L."/>
            <person name="Graveley B.R."/>
            <person name="Walenz B.P."/>
            <person name="Lima Bde A."/>
            <person name="Ribeiro C.A."/>
            <person name="Nunes-Silva C.G."/>
            <person name="de Carvalho C.R."/>
            <person name="Soares C.M."/>
            <person name="de Menezes C.B."/>
            <person name="Matiolli C."/>
            <person name="Caffrey D."/>
            <person name="Araujo D.A."/>
            <person name="de Oliveira D.M."/>
            <person name="Golenbock D."/>
            <person name="Grisard E.C."/>
            <person name="Fantinatti-Garboggini F."/>
            <person name="de Carvalho F.M."/>
            <person name="Barcellos F.G."/>
            <person name="Prosdocimi F."/>
            <person name="May G."/>
            <person name="Azevedo Junior G.M."/>
            <person name="Guimaraes G.M."/>
            <person name="Goldman G.H."/>
            <person name="Padilha I.Q."/>
            <person name="Batista Jda S."/>
            <person name="Ferro J.A."/>
            <person name="Ribeiro J.M."/>
            <person name="Fietto J.L."/>
            <person name="Dabbas K.M."/>
            <person name="Cerdeira L."/>
            <person name="Agnez-Lima L.F."/>
            <person name="Brocchi M."/>
            <person name="de Carvalho M.O."/>
            <person name="Teixeira Mde M."/>
            <person name="Diniz Maia Mde M."/>
            <person name="Goldman M.H."/>
            <person name="Cruz Schneider M.P."/>
            <person name="Felipe M.S."/>
            <person name="Hungria M."/>
            <person name="Nicolas M.F."/>
            <person name="Pereira M."/>
            <person name="Montes M.A."/>
            <person name="Cantao M.E."/>
            <person name="Vincentz M."/>
            <person name="Rafael M.S."/>
            <person name="Silverman N."/>
            <person name="Stoco P.H."/>
            <person name="Souza R.C."/>
            <person name="Vicentini R."/>
            <person name="Gazzinelli R.T."/>
            <person name="Neves Rde O."/>
            <person name="Silva R."/>
            <person name="Astolfi-Filho S."/>
            <person name="Maciel T.E."/>
            <person name="Urmenyi T.P."/>
            <person name="Tadei W.P."/>
            <person name="Camargo E.P."/>
            <person name="de Vasconcelos A.T."/>
        </authorList>
    </citation>
    <scope>NUCLEOTIDE SEQUENCE</scope>
</reference>
<reference evidence="3 5" key="1">
    <citation type="journal article" date="2010" name="BMC Genomics">
        <title>Combination of measures distinguishes pre-miRNAs from other stem-loops in the genome of the newly sequenced Anopheles darlingi.</title>
        <authorList>
            <person name="Mendes N.D."/>
            <person name="Freitas A.T."/>
            <person name="Vasconcelos A.T."/>
            <person name="Sagot M.F."/>
        </authorList>
    </citation>
    <scope>NUCLEOTIDE SEQUENCE</scope>
</reference>
<feature type="compositionally biased region" description="Low complexity" evidence="1">
    <location>
        <begin position="448"/>
        <end position="457"/>
    </location>
</feature>
<accession>W5JBS1</accession>
<dbReference type="HOGENOM" id="CLU_598831_0_0_1"/>
<evidence type="ECO:0000313" key="4">
    <source>
        <dbReference type="EnsemblMetazoa" id="ADAC008057-PA"/>
    </source>
</evidence>
<feature type="region of interest" description="Disordered" evidence="1">
    <location>
        <begin position="68"/>
        <end position="155"/>
    </location>
</feature>